<protein>
    <submittedName>
        <fullName evidence="4">Aldouronate transport system substrate-binding protein</fullName>
    </submittedName>
</protein>
<dbReference type="Gene3D" id="3.40.190.10">
    <property type="entry name" value="Periplasmic binding protein-like II"/>
    <property type="match status" value="2"/>
</dbReference>
<dbReference type="PANTHER" id="PTHR43649:SF33">
    <property type="entry name" value="POLYGALACTURONAN_RHAMNOGALACTURONAN-BINDING PROTEIN YTCQ"/>
    <property type="match status" value="1"/>
</dbReference>
<evidence type="ECO:0000313" key="5">
    <source>
        <dbReference type="Proteomes" id="UP001519287"/>
    </source>
</evidence>
<evidence type="ECO:0000256" key="1">
    <source>
        <dbReference type="ARBA" id="ARBA00022729"/>
    </source>
</evidence>
<name>A0ABS4IM45_9BACL</name>
<proteinExistence type="predicted"/>
<organism evidence="4 5">
    <name type="scientific">Paenibacillus eucommiae</name>
    <dbReference type="NCBI Taxonomy" id="1355755"/>
    <lineage>
        <taxon>Bacteria</taxon>
        <taxon>Bacillati</taxon>
        <taxon>Bacillota</taxon>
        <taxon>Bacilli</taxon>
        <taxon>Bacillales</taxon>
        <taxon>Paenibacillaceae</taxon>
        <taxon>Paenibacillus</taxon>
    </lineage>
</organism>
<keyword evidence="1 3" id="KW-0732">Signal</keyword>
<dbReference type="InterPro" id="IPR050490">
    <property type="entry name" value="Bact_solute-bd_prot1"/>
</dbReference>
<evidence type="ECO:0000256" key="3">
    <source>
        <dbReference type="SAM" id="SignalP"/>
    </source>
</evidence>
<accession>A0ABS4IM45</accession>
<gene>
    <name evidence="4" type="ORF">J2Z66_000242</name>
</gene>
<dbReference type="SUPFAM" id="SSF53850">
    <property type="entry name" value="Periplasmic binding protein-like II"/>
    <property type="match status" value="1"/>
</dbReference>
<keyword evidence="5" id="KW-1185">Reference proteome</keyword>
<evidence type="ECO:0000313" key="4">
    <source>
        <dbReference type="EMBL" id="MBP1988647.1"/>
    </source>
</evidence>
<feature type="region of interest" description="Disordered" evidence="2">
    <location>
        <begin position="30"/>
        <end position="49"/>
    </location>
</feature>
<evidence type="ECO:0000256" key="2">
    <source>
        <dbReference type="SAM" id="MobiDB-lite"/>
    </source>
</evidence>
<dbReference type="Proteomes" id="UP001519287">
    <property type="component" value="Unassembled WGS sequence"/>
</dbReference>
<dbReference type="EMBL" id="JAGGLB010000001">
    <property type="protein sequence ID" value="MBP1988647.1"/>
    <property type="molecule type" value="Genomic_DNA"/>
</dbReference>
<feature type="chain" id="PRO_5046110712" evidence="3">
    <location>
        <begin position="25"/>
        <end position="537"/>
    </location>
</feature>
<dbReference type="RefSeq" id="WP_209968841.1">
    <property type="nucleotide sequence ID" value="NZ_JAGGLB010000001.1"/>
</dbReference>
<dbReference type="PROSITE" id="PS51257">
    <property type="entry name" value="PROKAR_LIPOPROTEIN"/>
    <property type="match status" value="1"/>
</dbReference>
<feature type="signal peptide" evidence="3">
    <location>
        <begin position="1"/>
        <end position="24"/>
    </location>
</feature>
<dbReference type="PANTHER" id="PTHR43649">
    <property type="entry name" value="ARABINOSE-BINDING PROTEIN-RELATED"/>
    <property type="match status" value="1"/>
</dbReference>
<reference evidence="4 5" key="1">
    <citation type="submission" date="2021-03" db="EMBL/GenBank/DDBJ databases">
        <title>Genomic Encyclopedia of Type Strains, Phase IV (KMG-IV): sequencing the most valuable type-strain genomes for metagenomic binning, comparative biology and taxonomic classification.</title>
        <authorList>
            <person name="Goeker M."/>
        </authorList>
    </citation>
    <scope>NUCLEOTIDE SEQUENCE [LARGE SCALE GENOMIC DNA]</scope>
    <source>
        <strain evidence="4 5">DSM 26048</strain>
    </source>
</reference>
<feature type="compositionally biased region" description="Low complexity" evidence="2">
    <location>
        <begin position="38"/>
        <end position="49"/>
    </location>
</feature>
<comment type="caution">
    <text evidence="4">The sequence shown here is derived from an EMBL/GenBank/DDBJ whole genome shotgun (WGS) entry which is preliminary data.</text>
</comment>
<sequence length="537" mass="60080">MICKRKHIAITSLLIFAMLLSACAGNNGKTETNASSPAGTTAGTTAGETTKTEKSKISILTTSAAAYNQTVANWKESPYLKKVEELTNTDLDMEFLSWADYQTQLTLRFASNELADLVQTSAIDAPAHANAVEQGAILELNELIDKYGPTLKAKIPERVWKDPAVSKDGKIYAIPGLVPNAHTVVPYIREDWLKKAEMEMPVTLDDWVAYFEKVKTMDMNGNGDPNDEYGFYVRENLGSSDMFFYEFGVAQNHWVVQGEEYVPSVITPNMKEALAFWRKLYKNGYINPNFLTNKYADWQAGITNGKAGSWLHYVDNIANMWSPDKFIDQPDVKVTAVEPPVGPHAQGAGLANTGMYYVWIIPSKTKNPEKVIQLLDKAWSNEELQKFYSFGLEGHNHEVVDGKIKWDPSAPNNATNGESFAYQADMNFTGHSINNAEEVKMSPFAEQLERGFAISEKYKIEADSMYMPIPEAFKTRPELLPNFASGATLLLDMFAKVITSDVDIDAEFDKFVQEWRSRGGNDAIKQATEWHNKFIAN</sequence>